<evidence type="ECO:0000313" key="2">
    <source>
        <dbReference type="Proteomes" id="UP000887159"/>
    </source>
</evidence>
<gene>
    <name evidence="1" type="ORF">TNCV_3167491</name>
</gene>
<accession>A0A8X6V165</accession>
<sequence length="92" mass="10601">MGICHCRKQEEETNRRGRSHSLCFTPTHDDRWIMRITAIGITNHSSTAQHSIIRSPLNHSKPFSSEWTVRRTFIASFILAWKPQAFAPPILS</sequence>
<organism evidence="1 2">
    <name type="scientific">Trichonephila clavipes</name>
    <name type="common">Golden silk orbweaver</name>
    <name type="synonym">Nephila clavipes</name>
    <dbReference type="NCBI Taxonomy" id="2585209"/>
    <lineage>
        <taxon>Eukaryota</taxon>
        <taxon>Metazoa</taxon>
        <taxon>Ecdysozoa</taxon>
        <taxon>Arthropoda</taxon>
        <taxon>Chelicerata</taxon>
        <taxon>Arachnida</taxon>
        <taxon>Araneae</taxon>
        <taxon>Araneomorphae</taxon>
        <taxon>Entelegynae</taxon>
        <taxon>Araneoidea</taxon>
        <taxon>Nephilidae</taxon>
        <taxon>Trichonephila</taxon>
    </lineage>
</organism>
<proteinExistence type="predicted"/>
<comment type="caution">
    <text evidence="1">The sequence shown here is derived from an EMBL/GenBank/DDBJ whole genome shotgun (WGS) entry which is preliminary data.</text>
</comment>
<dbReference type="Proteomes" id="UP000887159">
    <property type="component" value="Unassembled WGS sequence"/>
</dbReference>
<dbReference type="AlphaFoldDB" id="A0A8X6V165"/>
<reference evidence="1" key="1">
    <citation type="submission" date="2020-08" db="EMBL/GenBank/DDBJ databases">
        <title>Multicomponent nature underlies the extraordinary mechanical properties of spider dragline silk.</title>
        <authorList>
            <person name="Kono N."/>
            <person name="Nakamura H."/>
            <person name="Mori M."/>
            <person name="Yoshida Y."/>
            <person name="Ohtoshi R."/>
            <person name="Malay A.D."/>
            <person name="Moran D.A.P."/>
            <person name="Tomita M."/>
            <person name="Numata K."/>
            <person name="Arakawa K."/>
        </authorList>
    </citation>
    <scope>NUCLEOTIDE SEQUENCE</scope>
</reference>
<name>A0A8X6V165_TRICX</name>
<evidence type="ECO:0000313" key="1">
    <source>
        <dbReference type="EMBL" id="GFX90918.1"/>
    </source>
</evidence>
<protein>
    <submittedName>
        <fullName evidence="1">Uncharacterized protein</fullName>
    </submittedName>
</protein>
<dbReference type="EMBL" id="BMAU01021105">
    <property type="protein sequence ID" value="GFX90918.1"/>
    <property type="molecule type" value="Genomic_DNA"/>
</dbReference>
<keyword evidence="2" id="KW-1185">Reference proteome</keyword>